<dbReference type="AlphaFoldDB" id="A0A022KTN9"/>
<keyword evidence="13" id="KW-1185">Reference proteome</keyword>
<evidence type="ECO:0000256" key="5">
    <source>
        <dbReference type="ARBA" id="ARBA00022692"/>
    </source>
</evidence>
<dbReference type="InterPro" id="IPR055348">
    <property type="entry name" value="DctQ"/>
</dbReference>
<comment type="caution">
    <text evidence="12">The sequence shown here is derived from an EMBL/GenBank/DDBJ whole genome shotgun (WGS) entry which is preliminary data.</text>
</comment>
<evidence type="ECO:0000256" key="6">
    <source>
        <dbReference type="ARBA" id="ARBA00022989"/>
    </source>
</evidence>
<evidence type="ECO:0000313" key="13">
    <source>
        <dbReference type="Proteomes" id="UP000019754"/>
    </source>
</evidence>
<feature type="transmembrane region" description="Helical" evidence="10">
    <location>
        <begin position="50"/>
        <end position="68"/>
    </location>
</feature>
<dbReference type="Pfam" id="PF04290">
    <property type="entry name" value="DctQ"/>
    <property type="match status" value="1"/>
</dbReference>
<dbReference type="PANTHER" id="PTHR35011">
    <property type="entry name" value="2,3-DIKETO-L-GULONATE TRAP TRANSPORTER SMALL PERMEASE PROTEIN YIAM"/>
    <property type="match status" value="1"/>
</dbReference>
<keyword evidence="6 10" id="KW-1133">Transmembrane helix</keyword>
<feature type="domain" description="Tripartite ATP-independent periplasmic transporters DctQ component" evidence="11">
    <location>
        <begin position="26"/>
        <end position="152"/>
    </location>
</feature>
<reference evidence="12 13" key="1">
    <citation type="journal article" date="2013" name="Genome Announc.">
        <title>Draft genome sequence of an Actinobacterium, Brachybacterium muris strain UCD-AY4.</title>
        <authorList>
            <person name="Lo J.R."/>
            <person name="Lang J.M."/>
            <person name="Darling A.E."/>
            <person name="Eisen J.A."/>
            <person name="Coil D.A."/>
        </authorList>
    </citation>
    <scope>NUCLEOTIDE SEQUENCE [LARGE SCALE GENOMIC DNA]</scope>
    <source>
        <strain evidence="12 13">UCD-AY4</strain>
    </source>
</reference>
<evidence type="ECO:0000256" key="7">
    <source>
        <dbReference type="ARBA" id="ARBA00023136"/>
    </source>
</evidence>
<dbReference type="GO" id="GO:0022857">
    <property type="term" value="F:transmembrane transporter activity"/>
    <property type="evidence" value="ECO:0007669"/>
    <property type="project" value="TreeGrafter"/>
</dbReference>
<feature type="transmembrane region" description="Helical" evidence="10">
    <location>
        <begin position="12"/>
        <end position="35"/>
    </location>
</feature>
<evidence type="ECO:0000256" key="4">
    <source>
        <dbReference type="ARBA" id="ARBA00022519"/>
    </source>
</evidence>
<dbReference type="GO" id="GO:0005886">
    <property type="term" value="C:plasma membrane"/>
    <property type="evidence" value="ECO:0007669"/>
    <property type="project" value="UniProtKB-SubCell"/>
</dbReference>
<feature type="transmembrane region" description="Helical" evidence="10">
    <location>
        <begin position="96"/>
        <end position="118"/>
    </location>
</feature>
<dbReference type="RefSeq" id="WP_017823097.1">
    <property type="nucleotide sequence ID" value="NZ_AORC01000009.1"/>
</dbReference>
<evidence type="ECO:0000256" key="8">
    <source>
        <dbReference type="ARBA" id="ARBA00038436"/>
    </source>
</evidence>
<comment type="similarity">
    <text evidence="8">Belongs to the TRAP transporter small permease family.</text>
</comment>
<comment type="subcellular location">
    <subcellularLocation>
        <location evidence="1">Cell inner membrane</location>
        <topology evidence="1">Multi-pass membrane protein</topology>
    </subcellularLocation>
</comment>
<keyword evidence="4" id="KW-0997">Cell inner membrane</keyword>
<gene>
    <name evidence="12" type="ORF">D641_0107815</name>
</gene>
<keyword evidence="2" id="KW-0813">Transport</keyword>
<protein>
    <submittedName>
        <fullName evidence="12">C4-dicarboxylate ABC transporter permease</fullName>
    </submittedName>
</protein>
<dbReference type="EMBL" id="AORC01000009">
    <property type="protein sequence ID" value="EYT49326.1"/>
    <property type="molecule type" value="Genomic_DNA"/>
</dbReference>
<evidence type="ECO:0000256" key="10">
    <source>
        <dbReference type="SAM" id="Phobius"/>
    </source>
</evidence>
<feature type="region of interest" description="Disordered" evidence="9">
    <location>
        <begin position="162"/>
        <end position="199"/>
    </location>
</feature>
<dbReference type="HOGENOM" id="CLU_086356_9_2_11"/>
<dbReference type="InterPro" id="IPR007387">
    <property type="entry name" value="TRAP_DctQ"/>
</dbReference>
<feature type="compositionally biased region" description="Low complexity" evidence="9">
    <location>
        <begin position="162"/>
        <end position="173"/>
    </location>
</feature>
<accession>A0A022KTN9</accession>
<dbReference type="PANTHER" id="PTHR35011:SF2">
    <property type="entry name" value="2,3-DIKETO-L-GULONATE TRAP TRANSPORTER SMALL PERMEASE PROTEIN YIAM"/>
    <property type="match status" value="1"/>
</dbReference>
<evidence type="ECO:0000256" key="3">
    <source>
        <dbReference type="ARBA" id="ARBA00022475"/>
    </source>
</evidence>
<evidence type="ECO:0000259" key="11">
    <source>
        <dbReference type="Pfam" id="PF04290"/>
    </source>
</evidence>
<feature type="compositionally biased region" description="Polar residues" evidence="9">
    <location>
        <begin position="182"/>
        <end position="192"/>
    </location>
</feature>
<sequence length="199" mass="21054">MRGIATIRRGLATALLWSAGTLLVLMTVLVMIQIVTRYALNQPTAWTEELVRYALIWTSFLAASYAFLERRHMALSILPDRLSAPARRGLTRAVDVLVLLFAVLVLGIGGVMLVLSSLGDMSALLGISRGAVYAIVPISGLMIALAQVTALLDPSADGTSSQAAAATQATQATKPSAVAGDTRSTADTSRPSTRTEDKR</sequence>
<dbReference type="OrthoDB" id="2085311at2"/>
<evidence type="ECO:0000313" key="12">
    <source>
        <dbReference type="EMBL" id="EYT49326.1"/>
    </source>
</evidence>
<keyword evidence="3" id="KW-1003">Cell membrane</keyword>
<evidence type="ECO:0000256" key="1">
    <source>
        <dbReference type="ARBA" id="ARBA00004429"/>
    </source>
</evidence>
<keyword evidence="5 10" id="KW-0812">Transmembrane</keyword>
<keyword evidence="7 10" id="KW-0472">Membrane</keyword>
<evidence type="ECO:0000256" key="2">
    <source>
        <dbReference type="ARBA" id="ARBA00022448"/>
    </source>
</evidence>
<evidence type="ECO:0000256" key="9">
    <source>
        <dbReference type="SAM" id="MobiDB-lite"/>
    </source>
</evidence>
<proteinExistence type="inferred from homology"/>
<dbReference type="GO" id="GO:0015740">
    <property type="term" value="P:C4-dicarboxylate transport"/>
    <property type="evidence" value="ECO:0007669"/>
    <property type="project" value="TreeGrafter"/>
</dbReference>
<feature type="transmembrane region" description="Helical" evidence="10">
    <location>
        <begin position="130"/>
        <end position="152"/>
    </location>
</feature>
<name>A0A022KTN9_9MICO</name>
<dbReference type="STRING" id="1249481.D641_0107815"/>
<dbReference type="Proteomes" id="UP000019754">
    <property type="component" value="Unassembled WGS sequence"/>
</dbReference>
<organism evidence="12 13">
    <name type="scientific">Brachybacterium muris UCD-AY4</name>
    <dbReference type="NCBI Taxonomy" id="1249481"/>
    <lineage>
        <taxon>Bacteria</taxon>
        <taxon>Bacillati</taxon>
        <taxon>Actinomycetota</taxon>
        <taxon>Actinomycetes</taxon>
        <taxon>Micrococcales</taxon>
        <taxon>Dermabacteraceae</taxon>
        <taxon>Brachybacterium</taxon>
    </lineage>
</organism>